<gene>
    <name evidence="2" type="ORF">BIV57_03350</name>
</gene>
<organism evidence="2 3">
    <name type="scientific">Mangrovactinospora gilvigrisea</name>
    <dbReference type="NCBI Taxonomy" id="1428644"/>
    <lineage>
        <taxon>Bacteria</taxon>
        <taxon>Bacillati</taxon>
        <taxon>Actinomycetota</taxon>
        <taxon>Actinomycetes</taxon>
        <taxon>Kitasatosporales</taxon>
        <taxon>Streptomycetaceae</taxon>
        <taxon>Mangrovactinospora</taxon>
    </lineage>
</organism>
<feature type="signal peptide" evidence="1">
    <location>
        <begin position="1"/>
        <end position="34"/>
    </location>
</feature>
<dbReference type="STRING" id="1428644.BIV57_03350"/>
<evidence type="ECO:0000313" key="2">
    <source>
        <dbReference type="EMBL" id="OIV38794.1"/>
    </source>
</evidence>
<sequence length="448" mass="45763">MNTSRRARTLAAALLLTVLAPAVAGLAAAGPASAATSASAAASTSTEAGTGIEAAAAALKKGPVYVDPRARAALSAADAKALAAKIEDKGKPVFVAVVPAADEYPADSLLRSLRSAVGVSGVYAVVRGDRFDAAADARVMSPMSVRNLGQLAQDTHPGDAGAQLESFVGKAVEQARGRASGSWAGGGGDGLGTGALIGTGAVLVAAGGGAVALRRSARRRAERQEREQLEQLRTVVDEDITAFGEELDRLDFHPAEDGATDAMREDYGTALDAYEDAKRKMAAARRPGDVKPVTESLQDGRFALAALDARREGRALPERRMPCFFDPRHGPSVRDVAWAPAGGAVREVPACAADAARVASGADPEMRTVQTENGPQPYWNAGPAYTPWAGGYFGGMLPGFLMGTMLGHMMAGPAMWGGADTGAEGGDFTGGDFDGGDFGGFGGGFGDL</sequence>
<keyword evidence="1" id="KW-0732">Signal</keyword>
<name>A0A1J7CGK4_9ACTN</name>
<feature type="chain" id="PRO_5009644363" description="DUF5129 domain-containing protein" evidence="1">
    <location>
        <begin position="35"/>
        <end position="448"/>
    </location>
</feature>
<evidence type="ECO:0008006" key="4">
    <source>
        <dbReference type="Google" id="ProtNLM"/>
    </source>
</evidence>
<evidence type="ECO:0000313" key="3">
    <source>
        <dbReference type="Proteomes" id="UP000243342"/>
    </source>
</evidence>
<dbReference type="OrthoDB" id="4808153at2"/>
<comment type="caution">
    <text evidence="2">The sequence shown here is derived from an EMBL/GenBank/DDBJ whole genome shotgun (WGS) entry which is preliminary data.</text>
</comment>
<dbReference type="EMBL" id="MLCF01000011">
    <property type="protein sequence ID" value="OIV38794.1"/>
    <property type="molecule type" value="Genomic_DNA"/>
</dbReference>
<dbReference type="RefSeq" id="WP_071655128.1">
    <property type="nucleotide sequence ID" value="NZ_MLCF01000011.1"/>
</dbReference>
<evidence type="ECO:0000256" key="1">
    <source>
        <dbReference type="SAM" id="SignalP"/>
    </source>
</evidence>
<keyword evidence="3" id="KW-1185">Reference proteome</keyword>
<proteinExistence type="predicted"/>
<dbReference type="Proteomes" id="UP000243342">
    <property type="component" value="Unassembled WGS sequence"/>
</dbReference>
<protein>
    <recommendedName>
        <fullName evidence="4">DUF5129 domain-containing protein</fullName>
    </recommendedName>
</protein>
<reference evidence="2 3" key="1">
    <citation type="submission" date="2016-10" db="EMBL/GenBank/DDBJ databases">
        <title>Genome sequence of Streptomyces gilvigriseus MUSC 26.</title>
        <authorList>
            <person name="Lee L.-H."/>
            <person name="Ser H.-L."/>
        </authorList>
    </citation>
    <scope>NUCLEOTIDE SEQUENCE [LARGE SCALE GENOMIC DNA]</scope>
    <source>
        <strain evidence="2 3">MUSC 26</strain>
    </source>
</reference>
<dbReference type="AlphaFoldDB" id="A0A1J7CGK4"/>
<accession>A0A1J7CGK4</accession>